<dbReference type="InterPro" id="IPR046362">
    <property type="entry name" value="Zw10/DSL1_C_sf"/>
</dbReference>
<evidence type="ECO:0000313" key="4">
    <source>
        <dbReference type="Proteomes" id="UP001304895"/>
    </source>
</evidence>
<dbReference type="PANTHER" id="PTHR12205">
    <property type="entry name" value="CENTROMERE/KINETOCHORE PROTEIN ZW10"/>
    <property type="match status" value="1"/>
</dbReference>
<name>A0AAN6ZHN6_9PEZI</name>
<dbReference type="GO" id="GO:0007094">
    <property type="term" value="P:mitotic spindle assembly checkpoint signaling"/>
    <property type="evidence" value="ECO:0007669"/>
    <property type="project" value="TreeGrafter"/>
</dbReference>
<proteinExistence type="predicted"/>
<evidence type="ECO:0000259" key="2">
    <source>
        <dbReference type="Pfam" id="PF22766"/>
    </source>
</evidence>
<dbReference type="EMBL" id="MU853402">
    <property type="protein sequence ID" value="KAK4137934.1"/>
    <property type="molecule type" value="Genomic_DNA"/>
</dbReference>
<organism evidence="3 4">
    <name type="scientific">Trichocladium antarcticum</name>
    <dbReference type="NCBI Taxonomy" id="1450529"/>
    <lineage>
        <taxon>Eukaryota</taxon>
        <taxon>Fungi</taxon>
        <taxon>Dikarya</taxon>
        <taxon>Ascomycota</taxon>
        <taxon>Pezizomycotina</taxon>
        <taxon>Sordariomycetes</taxon>
        <taxon>Sordariomycetidae</taxon>
        <taxon>Sordariales</taxon>
        <taxon>Chaetomiaceae</taxon>
        <taxon>Trichocladium</taxon>
    </lineage>
</organism>
<dbReference type="PANTHER" id="PTHR12205:SF0">
    <property type="entry name" value="CENTROMERE_KINETOCHORE PROTEIN ZW10 HOMOLOG"/>
    <property type="match status" value="1"/>
</dbReference>
<reference evidence="3" key="1">
    <citation type="journal article" date="2023" name="Mol. Phylogenet. Evol.">
        <title>Genome-scale phylogeny and comparative genomics of the fungal order Sordariales.</title>
        <authorList>
            <person name="Hensen N."/>
            <person name="Bonometti L."/>
            <person name="Westerberg I."/>
            <person name="Brannstrom I.O."/>
            <person name="Guillou S."/>
            <person name="Cros-Aarteil S."/>
            <person name="Calhoun S."/>
            <person name="Haridas S."/>
            <person name="Kuo A."/>
            <person name="Mondo S."/>
            <person name="Pangilinan J."/>
            <person name="Riley R."/>
            <person name="LaButti K."/>
            <person name="Andreopoulos B."/>
            <person name="Lipzen A."/>
            <person name="Chen C."/>
            <person name="Yan M."/>
            <person name="Daum C."/>
            <person name="Ng V."/>
            <person name="Clum A."/>
            <person name="Steindorff A."/>
            <person name="Ohm R.A."/>
            <person name="Martin F."/>
            <person name="Silar P."/>
            <person name="Natvig D.O."/>
            <person name="Lalanne C."/>
            <person name="Gautier V."/>
            <person name="Ament-Velasquez S.L."/>
            <person name="Kruys A."/>
            <person name="Hutchinson M.I."/>
            <person name="Powell A.J."/>
            <person name="Barry K."/>
            <person name="Miller A.N."/>
            <person name="Grigoriev I.V."/>
            <person name="Debuchy R."/>
            <person name="Gladieux P."/>
            <person name="Hiltunen Thoren M."/>
            <person name="Johannesson H."/>
        </authorList>
    </citation>
    <scope>NUCLEOTIDE SEQUENCE</scope>
    <source>
        <strain evidence="3">CBS 123565</strain>
    </source>
</reference>
<feature type="compositionally biased region" description="Acidic residues" evidence="1">
    <location>
        <begin position="457"/>
        <end position="485"/>
    </location>
</feature>
<gene>
    <name evidence="3" type="ORF">BT67DRAFT_372548</name>
</gene>
<feature type="region of interest" description="Disordered" evidence="1">
    <location>
        <begin position="410"/>
        <end position="526"/>
    </location>
</feature>
<reference evidence="3" key="2">
    <citation type="submission" date="2023-05" db="EMBL/GenBank/DDBJ databases">
        <authorList>
            <consortium name="Lawrence Berkeley National Laboratory"/>
            <person name="Steindorff A."/>
            <person name="Hensen N."/>
            <person name="Bonometti L."/>
            <person name="Westerberg I."/>
            <person name="Brannstrom I.O."/>
            <person name="Guillou S."/>
            <person name="Cros-Aarteil S."/>
            <person name="Calhoun S."/>
            <person name="Haridas S."/>
            <person name="Kuo A."/>
            <person name="Mondo S."/>
            <person name="Pangilinan J."/>
            <person name="Riley R."/>
            <person name="Labutti K."/>
            <person name="Andreopoulos B."/>
            <person name="Lipzen A."/>
            <person name="Chen C."/>
            <person name="Yanf M."/>
            <person name="Daum C."/>
            <person name="Ng V."/>
            <person name="Clum A."/>
            <person name="Ohm R."/>
            <person name="Martin F."/>
            <person name="Silar P."/>
            <person name="Natvig D."/>
            <person name="Lalanne C."/>
            <person name="Gautier V."/>
            <person name="Ament-Velasquez S.L."/>
            <person name="Kruys A."/>
            <person name="Hutchinson M.I."/>
            <person name="Powell A.J."/>
            <person name="Barry K."/>
            <person name="Miller A.N."/>
            <person name="Grigoriev I.V."/>
            <person name="Debuchy R."/>
            <person name="Gladieux P."/>
            <person name="Thoren M.H."/>
            <person name="Johannesson H."/>
        </authorList>
    </citation>
    <scope>NUCLEOTIDE SEQUENCE</scope>
    <source>
        <strain evidence="3">CBS 123565</strain>
    </source>
</reference>
<protein>
    <recommendedName>
        <fullName evidence="2">ZW10 C-terminal helical domain-containing protein</fullName>
    </recommendedName>
</protein>
<keyword evidence="4" id="KW-1185">Reference proteome</keyword>
<comment type="caution">
    <text evidence="3">The sequence shown here is derived from an EMBL/GenBank/DDBJ whole genome shotgun (WGS) entry which is preliminary data.</text>
</comment>
<dbReference type="InterPro" id="IPR055148">
    <property type="entry name" value="ZW10_C_2"/>
</dbReference>
<feature type="compositionally biased region" description="Polar residues" evidence="1">
    <location>
        <begin position="413"/>
        <end position="422"/>
    </location>
</feature>
<evidence type="ECO:0000313" key="3">
    <source>
        <dbReference type="EMBL" id="KAK4137934.1"/>
    </source>
</evidence>
<sequence length="849" mass="93071">MATTDSPMAQIAQALVEFSIHGSFPEDKVSSLAVDSDSLPTALKALADAKAKLQAEIHAINEETADDVRSWQTNAQAVQDDILRSKALASDIIKASEAPVVSGRAIHDAEAKADFLIRELNYNGQVHESLRGVRTVNQTLDQVEQARDERRILDALHLLEKSWTELDSVSVNKSCRALKLLDIRAFELKSDVHDVFDRVWNSLVDVDIENQRVSISSTRKDEPMSLQDAVIGLRAYKEVDQRIGRLCRDLNKAVLLPRMDITRETLPAIRVENSTLEVRGSTDKSVKSLFADLELVFSFLVQTLPPDLVETISSTLLPETIHRVTSVWLDSAVPSSLEDMEAFQSVIAEARVFCDRLKTLGFSNLGDLQEWAESAPKVWLSKCRETALDSVRTRLSQGLGAPKRVEKIEKQMVSRSEGQQLVATGATASADDHGWGAWDDGEQEAPEPAVNNSANEAPEDGDDGTDAWGWGEEDAGVEEPEEELKEEPKQEPQGSRLDDEDPSEAWGWGDEANNDDVDVSNPSQPAPQTRELILKESYSISSLPQPVLDLIFAMVEDGAALTHDSHAGSPVAAAAAGLFSLPTLALAMFRAVSPYYYAPGIGGNMYLYNDAGYLAERLADFAAAWKQRDDISLRAQKMLRLDDDIKSLQSFATRAYTNELSIQKTVLRDLLGGEQNLLHHPSSTDETAASVSAAVDHVHALADAWDAILARSVWQQAVGALADAVAAKMVADVMDLPSIGQDEAYAIAGLIARVEGLDALFLPSRPGAEQEDGVPATAQFAGCWLRLKYLSEVLQSNLRDVRFLWVEGELSLYFGVEEVVDLVGVSFEDNARTREVVREIRGNPRPRGV</sequence>
<dbReference type="Gene3D" id="1.10.357.150">
    <property type="match status" value="1"/>
</dbReference>
<dbReference type="GO" id="GO:0005737">
    <property type="term" value="C:cytoplasm"/>
    <property type="evidence" value="ECO:0007669"/>
    <property type="project" value="GOC"/>
</dbReference>
<dbReference type="Proteomes" id="UP001304895">
    <property type="component" value="Unassembled WGS sequence"/>
</dbReference>
<dbReference type="GO" id="GO:0006888">
    <property type="term" value="P:endoplasmic reticulum to Golgi vesicle-mediated transport"/>
    <property type="evidence" value="ECO:0007669"/>
    <property type="project" value="TreeGrafter"/>
</dbReference>
<dbReference type="Pfam" id="PF22766">
    <property type="entry name" value="ZW10_C2"/>
    <property type="match status" value="1"/>
</dbReference>
<evidence type="ECO:0000256" key="1">
    <source>
        <dbReference type="SAM" id="MobiDB-lite"/>
    </source>
</evidence>
<accession>A0AAN6ZHN6</accession>
<dbReference type="GO" id="GO:1990423">
    <property type="term" value="C:RZZ complex"/>
    <property type="evidence" value="ECO:0007669"/>
    <property type="project" value="TreeGrafter"/>
</dbReference>
<dbReference type="AlphaFoldDB" id="A0AAN6ZHN6"/>
<feature type="domain" description="ZW10 C-terminal helical" evidence="2">
    <location>
        <begin position="690"/>
        <end position="837"/>
    </location>
</feature>